<evidence type="ECO:0000256" key="7">
    <source>
        <dbReference type="SAM" id="MobiDB-lite"/>
    </source>
</evidence>
<dbReference type="InterPro" id="IPR003439">
    <property type="entry name" value="ABC_transporter-like_ATP-bd"/>
</dbReference>
<comment type="similarity">
    <text evidence="2">Belongs to the ABC transporter superfamily.</text>
</comment>
<dbReference type="InterPro" id="IPR003593">
    <property type="entry name" value="AAA+_ATPase"/>
</dbReference>
<keyword evidence="4" id="KW-0547">Nucleotide-binding</keyword>
<evidence type="ECO:0000256" key="6">
    <source>
        <dbReference type="ARBA" id="ARBA00023251"/>
    </source>
</evidence>
<dbReference type="Gene3D" id="3.40.50.300">
    <property type="entry name" value="P-loop containing nucleotide triphosphate hydrolases"/>
    <property type="match status" value="1"/>
</dbReference>
<protein>
    <submittedName>
        <fullName evidence="9">ABC transporter ATP-binding protein</fullName>
    </submittedName>
</protein>
<keyword evidence="3" id="KW-0813">Transport</keyword>
<accession>A0ABN3TAZ9</accession>
<sequence>MDITHRKAADTSEKGRGHPATPVIQTRDLRMRYGTTDVLHGVDLRVHPGEVVALLGPNGAGKTTTIEILEGFRRRSAGEVEVLGADPDHGDDAWLARIGIVLQSWRDHGKWRAGELLDHLHRFYVPFRKPYRADELLRMVGLADRADAVIGTLSGGQRRRLDVAIGLVGRPELLFLDEPTVGFDPQARRDFHDLIQSLSHGQDTAILLTTHDLDEAERLADRIVILAGGRIVADGTAEELAAQVSSESEVRYTLDGVPHTKSVQDATTYVRELFAEHGDTVGNLQVRAVSLEDVYVSLVQEYESGRRTQPPAKLMEVAR</sequence>
<feature type="domain" description="ABC transporter" evidence="8">
    <location>
        <begin position="24"/>
        <end position="253"/>
    </location>
</feature>
<dbReference type="EMBL" id="BAAATE010000047">
    <property type="protein sequence ID" value="GAA2697452.1"/>
    <property type="molecule type" value="Genomic_DNA"/>
</dbReference>
<comment type="caution">
    <text evidence="9">The sequence shown here is derived from an EMBL/GenBank/DDBJ whole genome shotgun (WGS) entry which is preliminary data.</text>
</comment>
<dbReference type="SMART" id="SM00382">
    <property type="entry name" value="AAA"/>
    <property type="match status" value="1"/>
</dbReference>
<proteinExistence type="inferred from homology"/>
<dbReference type="Pfam" id="PF00005">
    <property type="entry name" value="ABC_tran"/>
    <property type="match status" value="1"/>
</dbReference>
<dbReference type="InterPro" id="IPR050763">
    <property type="entry name" value="ABC_transporter_ATP-binding"/>
</dbReference>
<dbReference type="PANTHER" id="PTHR42711:SF5">
    <property type="entry name" value="ABC TRANSPORTER ATP-BINDING PROTEIN NATA"/>
    <property type="match status" value="1"/>
</dbReference>
<name>A0ABN3TAZ9_9ACTN</name>
<dbReference type="CDD" id="cd03230">
    <property type="entry name" value="ABC_DR_subfamily_A"/>
    <property type="match status" value="1"/>
</dbReference>
<evidence type="ECO:0000259" key="8">
    <source>
        <dbReference type="PROSITE" id="PS50893"/>
    </source>
</evidence>
<dbReference type="PROSITE" id="PS50893">
    <property type="entry name" value="ABC_TRANSPORTER_2"/>
    <property type="match status" value="1"/>
</dbReference>
<evidence type="ECO:0000256" key="2">
    <source>
        <dbReference type="ARBA" id="ARBA00005417"/>
    </source>
</evidence>
<evidence type="ECO:0000256" key="1">
    <source>
        <dbReference type="ARBA" id="ARBA00004202"/>
    </source>
</evidence>
<dbReference type="PANTHER" id="PTHR42711">
    <property type="entry name" value="ABC TRANSPORTER ATP-BINDING PROTEIN"/>
    <property type="match status" value="1"/>
</dbReference>
<feature type="region of interest" description="Disordered" evidence="7">
    <location>
        <begin position="1"/>
        <end position="23"/>
    </location>
</feature>
<comment type="subcellular location">
    <subcellularLocation>
        <location evidence="1">Cell membrane</location>
        <topology evidence="1">Peripheral membrane protein</topology>
    </subcellularLocation>
</comment>
<dbReference type="GO" id="GO:0005524">
    <property type="term" value="F:ATP binding"/>
    <property type="evidence" value="ECO:0007669"/>
    <property type="project" value="UniProtKB-KW"/>
</dbReference>
<keyword evidence="10" id="KW-1185">Reference proteome</keyword>
<dbReference type="PROSITE" id="PS00211">
    <property type="entry name" value="ABC_TRANSPORTER_1"/>
    <property type="match status" value="1"/>
</dbReference>
<evidence type="ECO:0000313" key="9">
    <source>
        <dbReference type="EMBL" id="GAA2697452.1"/>
    </source>
</evidence>
<feature type="compositionally biased region" description="Basic and acidic residues" evidence="7">
    <location>
        <begin position="1"/>
        <end position="16"/>
    </location>
</feature>
<evidence type="ECO:0000256" key="3">
    <source>
        <dbReference type="ARBA" id="ARBA00022448"/>
    </source>
</evidence>
<dbReference type="InterPro" id="IPR017871">
    <property type="entry name" value="ABC_transporter-like_CS"/>
</dbReference>
<dbReference type="Proteomes" id="UP001501666">
    <property type="component" value="Unassembled WGS sequence"/>
</dbReference>
<dbReference type="InterPro" id="IPR027417">
    <property type="entry name" value="P-loop_NTPase"/>
</dbReference>
<evidence type="ECO:0000313" key="10">
    <source>
        <dbReference type="Proteomes" id="UP001501666"/>
    </source>
</evidence>
<keyword evidence="6" id="KW-0046">Antibiotic resistance</keyword>
<organism evidence="9 10">
    <name type="scientific">Nonomuraea recticatena</name>
    <dbReference type="NCBI Taxonomy" id="46178"/>
    <lineage>
        <taxon>Bacteria</taxon>
        <taxon>Bacillati</taxon>
        <taxon>Actinomycetota</taxon>
        <taxon>Actinomycetes</taxon>
        <taxon>Streptosporangiales</taxon>
        <taxon>Streptosporangiaceae</taxon>
        <taxon>Nonomuraea</taxon>
    </lineage>
</organism>
<dbReference type="RefSeq" id="WP_379505852.1">
    <property type="nucleotide sequence ID" value="NZ_BAAATE010000047.1"/>
</dbReference>
<dbReference type="SUPFAM" id="SSF52540">
    <property type="entry name" value="P-loop containing nucleoside triphosphate hydrolases"/>
    <property type="match status" value="1"/>
</dbReference>
<evidence type="ECO:0000256" key="4">
    <source>
        <dbReference type="ARBA" id="ARBA00022741"/>
    </source>
</evidence>
<keyword evidence="5 9" id="KW-0067">ATP-binding</keyword>
<evidence type="ECO:0000256" key="5">
    <source>
        <dbReference type="ARBA" id="ARBA00022840"/>
    </source>
</evidence>
<gene>
    <name evidence="9" type="ORF">GCM10010412_092340</name>
</gene>
<reference evidence="9 10" key="1">
    <citation type="journal article" date="2019" name="Int. J. Syst. Evol. Microbiol.">
        <title>The Global Catalogue of Microorganisms (GCM) 10K type strain sequencing project: providing services to taxonomists for standard genome sequencing and annotation.</title>
        <authorList>
            <consortium name="The Broad Institute Genomics Platform"/>
            <consortium name="The Broad Institute Genome Sequencing Center for Infectious Disease"/>
            <person name="Wu L."/>
            <person name="Ma J."/>
        </authorList>
    </citation>
    <scope>NUCLEOTIDE SEQUENCE [LARGE SCALE GENOMIC DNA]</scope>
    <source>
        <strain evidence="9 10">JCM 6835</strain>
    </source>
</reference>